<dbReference type="InterPro" id="IPR050062">
    <property type="entry name" value="Pro-tRNA_synthetase"/>
</dbReference>
<dbReference type="Pfam" id="PF02824">
    <property type="entry name" value="TGS"/>
    <property type="match status" value="1"/>
</dbReference>
<dbReference type="GO" id="GO:0003723">
    <property type="term" value="F:RNA binding"/>
    <property type="evidence" value="ECO:0007669"/>
    <property type="project" value="TreeGrafter"/>
</dbReference>
<name>A0A1S3JQ87_LINAN</name>
<evidence type="ECO:0000259" key="1">
    <source>
        <dbReference type="Pfam" id="PF02824"/>
    </source>
</evidence>
<keyword evidence="2" id="KW-1185">Reference proteome</keyword>
<evidence type="ECO:0000313" key="3">
    <source>
        <dbReference type="RefSeq" id="XP_013412316.1"/>
    </source>
</evidence>
<dbReference type="InParanoid" id="A0A1S3JQ87"/>
<dbReference type="RefSeq" id="XP_013412316.1">
    <property type="nucleotide sequence ID" value="XM_013556862.2"/>
</dbReference>
<dbReference type="InterPro" id="IPR004095">
    <property type="entry name" value="TGS"/>
</dbReference>
<dbReference type="AlphaFoldDB" id="A0A1S3JQ87"/>
<dbReference type="Gene3D" id="3.10.20.30">
    <property type="match status" value="1"/>
</dbReference>
<dbReference type="GO" id="GO:0000166">
    <property type="term" value="F:nucleotide binding"/>
    <property type="evidence" value="ECO:0007669"/>
    <property type="project" value="InterPro"/>
</dbReference>
<dbReference type="InterPro" id="IPR018163">
    <property type="entry name" value="Thr/Ala-tRNA-synth_IIc_edit"/>
</dbReference>
<dbReference type="OrthoDB" id="5870821at2759"/>
<dbReference type="Gene3D" id="3.30.980.10">
    <property type="entry name" value="Threonyl-trna Synthetase, Chain A, domain 2"/>
    <property type="match status" value="1"/>
</dbReference>
<accession>A0A1S3JQ87</accession>
<gene>
    <name evidence="3" type="primary">LOC106175048</name>
</gene>
<protein>
    <submittedName>
        <fullName evidence="3">39S ribosomal protein L39, mitochondrial-like</fullName>
    </submittedName>
</protein>
<dbReference type="GeneID" id="106175048"/>
<dbReference type="GO" id="GO:0005739">
    <property type="term" value="C:mitochondrion"/>
    <property type="evidence" value="ECO:0007669"/>
    <property type="project" value="TreeGrafter"/>
</dbReference>
<dbReference type="KEGG" id="lak:106175048"/>
<dbReference type="STRING" id="7574.A0A1S3JQ87"/>
<evidence type="ECO:0000313" key="2">
    <source>
        <dbReference type="Proteomes" id="UP000085678"/>
    </source>
</evidence>
<reference evidence="3" key="1">
    <citation type="submission" date="2025-08" db="UniProtKB">
        <authorList>
            <consortium name="RefSeq"/>
        </authorList>
    </citation>
    <scope>IDENTIFICATION</scope>
    <source>
        <tissue evidence="3">Gonads</tissue>
    </source>
</reference>
<dbReference type="Proteomes" id="UP000085678">
    <property type="component" value="Unplaced"/>
</dbReference>
<dbReference type="SUPFAM" id="SSF81271">
    <property type="entry name" value="TGS-like"/>
    <property type="match status" value="1"/>
</dbReference>
<dbReference type="OMA" id="YNCAQHL"/>
<organism evidence="2 3">
    <name type="scientific">Lingula anatina</name>
    <name type="common">Brachiopod</name>
    <name type="synonym">Lingula unguis</name>
    <dbReference type="NCBI Taxonomy" id="7574"/>
    <lineage>
        <taxon>Eukaryota</taxon>
        <taxon>Metazoa</taxon>
        <taxon>Spiralia</taxon>
        <taxon>Lophotrochozoa</taxon>
        <taxon>Brachiopoda</taxon>
        <taxon>Linguliformea</taxon>
        <taxon>Lingulata</taxon>
        <taxon>Lingulida</taxon>
        <taxon>Linguloidea</taxon>
        <taxon>Lingulidae</taxon>
        <taxon>Lingula</taxon>
    </lineage>
</organism>
<sequence>MSATSFTKLTKHLHLRHIKRCYCSSTSKLTNSEVREKRNALFDEERKRQLSLITRIEKIRVEHIGPPENCTLIMNKGLSTPFNCAAHIAEYLTVRSAVALVNNQPWDMHRPLTEDCELKFVHYRENDPYHANKAYWKSCSFILGHILEVAFQDQYYTELCSFPPPYVPSGSFVYDVKIPIPNWQPSHEELQCMGQIGAKLAGKDWKFECLDIDETLALKMFEDNRFKTQQIPNMAAQNKGGKIRVYRMGDHLDISNGPLICRTSQIGRFAITAFHPISSPDFGELTRVQGLSVPSQVLINHWTFDFLAKRAEKYNEHASLPAMREPPPVKEEVQEEEKGYFWRL</sequence>
<feature type="domain" description="TGS" evidence="1">
    <location>
        <begin position="79"/>
        <end position="121"/>
    </location>
</feature>
<dbReference type="InterPro" id="IPR012676">
    <property type="entry name" value="TGS-like"/>
</dbReference>
<dbReference type="InterPro" id="IPR012675">
    <property type="entry name" value="Beta-grasp_dom_sf"/>
</dbReference>
<dbReference type="CDD" id="cd01667">
    <property type="entry name" value="TGS_ThrRS"/>
    <property type="match status" value="1"/>
</dbReference>
<dbReference type="SUPFAM" id="SSF55186">
    <property type="entry name" value="ThrRS/AlaRS common domain"/>
    <property type="match status" value="1"/>
</dbReference>
<dbReference type="FunCoup" id="A0A1S3JQ87">
    <property type="interactions" value="1654"/>
</dbReference>
<dbReference type="PANTHER" id="PTHR42753">
    <property type="entry name" value="MITOCHONDRIAL RIBOSOME PROTEIN L39/PROLYL-TRNA LIGASE FAMILY MEMBER"/>
    <property type="match status" value="1"/>
</dbReference>
<proteinExistence type="predicted"/>
<dbReference type="PANTHER" id="PTHR42753:SF9">
    <property type="entry name" value="LARGE RIBOSOMAL SUBUNIT PROTEIN ML39"/>
    <property type="match status" value="1"/>
</dbReference>